<feature type="region of interest" description="Disordered" evidence="3">
    <location>
        <begin position="536"/>
        <end position="566"/>
    </location>
</feature>
<feature type="domain" description="Helicase C-terminal" evidence="5">
    <location>
        <begin position="604"/>
        <end position="702"/>
    </location>
</feature>
<evidence type="ECO:0000313" key="6">
    <source>
        <dbReference type="EMBL" id="KAG5175571.1"/>
    </source>
</evidence>
<feature type="region of interest" description="Disordered" evidence="3">
    <location>
        <begin position="1"/>
        <end position="20"/>
    </location>
</feature>
<feature type="domain" description="Helicase ATP-binding" evidence="4">
    <location>
        <begin position="35"/>
        <end position="196"/>
    </location>
</feature>
<comment type="caution">
    <text evidence="6">The sequence shown here is derived from an EMBL/GenBank/DDBJ whole genome shotgun (WGS) entry which is preliminary data.</text>
</comment>
<keyword evidence="2" id="KW-0067">ATP-binding</keyword>
<keyword evidence="7" id="KW-1185">Reference proteome</keyword>
<proteinExistence type="predicted"/>
<dbReference type="PROSITE" id="PS51194">
    <property type="entry name" value="HELICASE_CTER"/>
    <property type="match status" value="1"/>
</dbReference>
<evidence type="ECO:0000259" key="5">
    <source>
        <dbReference type="PROSITE" id="PS51194"/>
    </source>
</evidence>
<organism evidence="6 7">
    <name type="scientific">Tribonema minus</name>
    <dbReference type="NCBI Taxonomy" id="303371"/>
    <lineage>
        <taxon>Eukaryota</taxon>
        <taxon>Sar</taxon>
        <taxon>Stramenopiles</taxon>
        <taxon>Ochrophyta</taxon>
        <taxon>PX clade</taxon>
        <taxon>Xanthophyceae</taxon>
        <taxon>Tribonematales</taxon>
        <taxon>Tribonemataceae</taxon>
        <taxon>Tribonema</taxon>
    </lineage>
</organism>
<dbReference type="Pfam" id="PF00271">
    <property type="entry name" value="Helicase_C"/>
    <property type="match status" value="1"/>
</dbReference>
<dbReference type="GO" id="GO:0005524">
    <property type="term" value="F:ATP binding"/>
    <property type="evidence" value="ECO:0007669"/>
    <property type="project" value="UniProtKB-KW"/>
</dbReference>
<dbReference type="SMART" id="SM00487">
    <property type="entry name" value="DEXDc"/>
    <property type="match status" value="1"/>
</dbReference>
<dbReference type="PANTHER" id="PTHR14074">
    <property type="entry name" value="HELICASE WITH DEATH DOMAIN-RELATED"/>
    <property type="match status" value="1"/>
</dbReference>
<dbReference type="InterPro" id="IPR014001">
    <property type="entry name" value="Helicase_ATP-bd"/>
</dbReference>
<dbReference type="PROSITE" id="PS51192">
    <property type="entry name" value="HELICASE_ATP_BIND_1"/>
    <property type="match status" value="1"/>
</dbReference>
<dbReference type="InterPro" id="IPR051363">
    <property type="entry name" value="RLR_Helicase"/>
</dbReference>
<gene>
    <name evidence="6" type="ORF">JKP88DRAFT_337642</name>
</gene>
<dbReference type="GO" id="GO:0003676">
    <property type="term" value="F:nucleic acid binding"/>
    <property type="evidence" value="ECO:0007669"/>
    <property type="project" value="InterPro"/>
</dbReference>
<keyword evidence="1" id="KW-0547">Nucleotide-binding</keyword>
<dbReference type="Pfam" id="PF00270">
    <property type="entry name" value="DEAD"/>
    <property type="match status" value="1"/>
</dbReference>
<dbReference type="Proteomes" id="UP000664859">
    <property type="component" value="Unassembled WGS sequence"/>
</dbReference>
<evidence type="ECO:0000256" key="1">
    <source>
        <dbReference type="ARBA" id="ARBA00022741"/>
    </source>
</evidence>
<name>A0A836C8Q2_9STRA</name>
<dbReference type="EMBL" id="JAFCMP010000547">
    <property type="protein sequence ID" value="KAG5175571.1"/>
    <property type="molecule type" value="Genomic_DNA"/>
</dbReference>
<dbReference type="InterPro" id="IPR011545">
    <property type="entry name" value="DEAD/DEAH_box_helicase_dom"/>
</dbReference>
<accession>A0A836C8Q2</accession>
<sequence>MYSEPKATAGAGNGSVRSKYQQHVKTELRGYQERICMDMAKGNHLVVLPTGAGKTLVAAECIAAELWKQPTKRALFLVPTRNLVHQQAQVIEGETGLDVAELKGGNALRIGCRVLVATPGAYQQQGASVLKLASFSVIVVDEVHHTLGKHLYNVIARELRALPKSEPRPRIVGLSASPTYAVGEQQDCGPQRVADVRGGRTAGMYVRTIITYTYPGQMLKDCGAQRIADIRGGYGRIVGLSASPTYAVGERQVVAKLRNLCDVLSIDAVHSATSEELVASGYHAVPAAVIHHSDNVPLVLEDVRKAARPNDPRADHELQDAFLRSIDSGSAHPLLLQLMEVAAALEAALARADADFVSPLRRAGPEAPPLAKVKEWGGIALRQAEGVHAATPGLRVGVGKGIGDASAGLSTAGRLHNAYYEEYYGVPGAKRRAAAAAAAKTAEAAEAPEAESVETCHEPLYRALAHVCEAARVGVISSQVDVELSAAYVHMAWTTLGLAAGRCGRCGRPCAPALSETLARLAEDCGALLQRDAGWAPSPKRKASASADVLAGSSSPKRRASEAEGEAGKAAGERAFIVCPGTQTHCRRRHRCCRCCCHCCPPPPPPQHRITTHILNHFVASDAELSALFRSACAYAAGTPAAAGLRMSSTDLRDRFTNFRLGHFNLIFATCVAEEGLDLPCANCVIRFDPMHTPVSYVQVRM</sequence>
<dbReference type="AlphaFoldDB" id="A0A836C8Q2"/>
<evidence type="ECO:0000256" key="3">
    <source>
        <dbReference type="SAM" id="MobiDB-lite"/>
    </source>
</evidence>
<dbReference type="InterPro" id="IPR001650">
    <property type="entry name" value="Helicase_C-like"/>
</dbReference>
<dbReference type="GO" id="GO:0005737">
    <property type="term" value="C:cytoplasm"/>
    <property type="evidence" value="ECO:0007669"/>
    <property type="project" value="TreeGrafter"/>
</dbReference>
<evidence type="ECO:0000259" key="4">
    <source>
        <dbReference type="PROSITE" id="PS51192"/>
    </source>
</evidence>
<dbReference type="PANTHER" id="PTHR14074:SF16">
    <property type="entry name" value="ANTIVIRAL INNATE IMMUNE RESPONSE RECEPTOR RIG-I"/>
    <property type="match status" value="1"/>
</dbReference>
<dbReference type="SUPFAM" id="SSF52540">
    <property type="entry name" value="P-loop containing nucleoside triphosphate hydrolases"/>
    <property type="match status" value="2"/>
</dbReference>
<dbReference type="InterPro" id="IPR027417">
    <property type="entry name" value="P-loop_NTPase"/>
</dbReference>
<dbReference type="OrthoDB" id="6513042at2759"/>
<reference evidence="6" key="1">
    <citation type="submission" date="2021-02" db="EMBL/GenBank/DDBJ databases">
        <title>First Annotated Genome of the Yellow-green Alga Tribonema minus.</title>
        <authorList>
            <person name="Mahan K.M."/>
        </authorList>
    </citation>
    <scope>NUCLEOTIDE SEQUENCE</scope>
    <source>
        <strain evidence="6">UTEX B ZZ1240</strain>
    </source>
</reference>
<evidence type="ECO:0000313" key="7">
    <source>
        <dbReference type="Proteomes" id="UP000664859"/>
    </source>
</evidence>
<dbReference type="Gene3D" id="3.40.50.300">
    <property type="entry name" value="P-loop containing nucleotide triphosphate hydrolases"/>
    <property type="match status" value="2"/>
</dbReference>
<protein>
    <submittedName>
        <fullName evidence="6">Uncharacterized protein</fullName>
    </submittedName>
</protein>
<evidence type="ECO:0000256" key="2">
    <source>
        <dbReference type="ARBA" id="ARBA00022840"/>
    </source>
</evidence>